<evidence type="ECO:0000256" key="1">
    <source>
        <dbReference type="ARBA" id="ARBA00004123"/>
    </source>
</evidence>
<dbReference type="Proteomes" id="UP000179807">
    <property type="component" value="Unassembled WGS sequence"/>
</dbReference>
<dbReference type="InterPro" id="IPR011047">
    <property type="entry name" value="Quinoprotein_ADH-like_sf"/>
</dbReference>
<keyword evidence="7" id="KW-1185">Reference proteome</keyword>
<protein>
    <submittedName>
        <fullName evidence="6">WD repeat protein</fullName>
    </submittedName>
</protein>
<dbReference type="Gene3D" id="2.130.10.10">
    <property type="entry name" value="YVTN repeat-like/Quinoprotein amine dehydrogenase"/>
    <property type="match status" value="1"/>
</dbReference>
<feature type="repeat" description="WD" evidence="5">
    <location>
        <begin position="116"/>
        <end position="157"/>
    </location>
</feature>
<dbReference type="SMART" id="SM00320">
    <property type="entry name" value="WD40"/>
    <property type="match status" value="8"/>
</dbReference>
<keyword evidence="3" id="KW-0677">Repeat</keyword>
<reference evidence="6" key="1">
    <citation type="submission" date="2016-10" db="EMBL/GenBank/DDBJ databases">
        <authorList>
            <person name="Benchimol M."/>
            <person name="Almeida L.G."/>
            <person name="Vasconcelos A.T."/>
            <person name="Perreira-Neves A."/>
            <person name="Rosa I.A."/>
            <person name="Tasca T."/>
            <person name="Bogo M.R."/>
            <person name="de Souza W."/>
        </authorList>
    </citation>
    <scope>NUCLEOTIDE SEQUENCE [LARGE SCALE GENOMIC DNA]</scope>
    <source>
        <strain evidence="6">K</strain>
    </source>
</reference>
<evidence type="ECO:0000256" key="2">
    <source>
        <dbReference type="ARBA" id="ARBA00022574"/>
    </source>
</evidence>
<feature type="repeat" description="WD" evidence="5">
    <location>
        <begin position="328"/>
        <end position="370"/>
    </location>
</feature>
<comment type="caution">
    <text evidence="6">The sequence shown here is derived from an EMBL/GenBank/DDBJ whole genome shotgun (WGS) entry which is preliminary data.</text>
</comment>
<accession>A0A1J4K9A7</accession>
<evidence type="ECO:0000313" key="7">
    <source>
        <dbReference type="Proteomes" id="UP000179807"/>
    </source>
</evidence>
<dbReference type="AlphaFoldDB" id="A0A1J4K9A7"/>
<organism evidence="6 7">
    <name type="scientific">Tritrichomonas foetus</name>
    <dbReference type="NCBI Taxonomy" id="1144522"/>
    <lineage>
        <taxon>Eukaryota</taxon>
        <taxon>Metamonada</taxon>
        <taxon>Parabasalia</taxon>
        <taxon>Tritrichomonadida</taxon>
        <taxon>Tritrichomonadidae</taxon>
        <taxon>Tritrichomonas</taxon>
    </lineage>
</organism>
<gene>
    <name evidence="6" type="ORF">TRFO_24309</name>
</gene>
<name>A0A1J4K9A7_9EUKA</name>
<evidence type="ECO:0000256" key="4">
    <source>
        <dbReference type="ARBA" id="ARBA00023242"/>
    </source>
</evidence>
<dbReference type="PRINTS" id="PR00320">
    <property type="entry name" value="GPROTEINBRPT"/>
</dbReference>
<dbReference type="GO" id="GO:0000118">
    <property type="term" value="C:histone deacetylase complex"/>
    <property type="evidence" value="ECO:0007669"/>
    <property type="project" value="TreeGrafter"/>
</dbReference>
<dbReference type="EMBL" id="MLAK01000695">
    <property type="protein sequence ID" value="OHT07480.1"/>
    <property type="molecule type" value="Genomic_DNA"/>
</dbReference>
<dbReference type="InterPro" id="IPR020472">
    <property type="entry name" value="WD40_PAC1"/>
</dbReference>
<dbReference type="PANTHER" id="PTHR22846">
    <property type="entry name" value="WD40 REPEAT PROTEIN"/>
    <property type="match status" value="1"/>
</dbReference>
<comment type="subcellular location">
    <subcellularLocation>
        <location evidence="1">Nucleus</location>
    </subcellularLocation>
</comment>
<evidence type="ECO:0000313" key="6">
    <source>
        <dbReference type="EMBL" id="OHT07480.1"/>
    </source>
</evidence>
<dbReference type="InterPro" id="IPR045183">
    <property type="entry name" value="Ebi-like"/>
</dbReference>
<dbReference type="Pfam" id="PF00400">
    <property type="entry name" value="WD40"/>
    <property type="match status" value="7"/>
</dbReference>
<dbReference type="PROSITE" id="PS50294">
    <property type="entry name" value="WD_REPEATS_REGION"/>
    <property type="match status" value="4"/>
</dbReference>
<proteinExistence type="predicted"/>
<dbReference type="VEuPathDB" id="TrichDB:TRFO_24309"/>
<dbReference type="OrthoDB" id="1367865at2759"/>
<dbReference type="GO" id="GO:0003714">
    <property type="term" value="F:transcription corepressor activity"/>
    <property type="evidence" value="ECO:0007669"/>
    <property type="project" value="InterPro"/>
</dbReference>
<dbReference type="GO" id="GO:0006357">
    <property type="term" value="P:regulation of transcription by RNA polymerase II"/>
    <property type="evidence" value="ECO:0007669"/>
    <property type="project" value="TreeGrafter"/>
</dbReference>
<dbReference type="PROSITE" id="PS50896">
    <property type="entry name" value="LISH"/>
    <property type="match status" value="1"/>
</dbReference>
<evidence type="ECO:0000256" key="5">
    <source>
        <dbReference type="PROSITE-ProRule" id="PRU00221"/>
    </source>
</evidence>
<dbReference type="GeneID" id="94838381"/>
<dbReference type="InterPro" id="IPR015943">
    <property type="entry name" value="WD40/YVTN_repeat-like_dom_sf"/>
</dbReference>
<keyword evidence="2 5" id="KW-0853">WD repeat</keyword>
<dbReference type="SUPFAM" id="SSF50998">
    <property type="entry name" value="Quinoprotein alcohol dehydrogenase-like"/>
    <property type="match status" value="1"/>
</dbReference>
<dbReference type="PANTHER" id="PTHR22846:SF2">
    <property type="entry name" value="F-BOX-LIKE_WD REPEAT-CONTAINING PROTEIN EBI"/>
    <property type="match status" value="1"/>
</dbReference>
<dbReference type="PROSITE" id="PS50082">
    <property type="entry name" value="WD_REPEATS_2"/>
    <property type="match status" value="4"/>
</dbReference>
<dbReference type="Pfam" id="PF08513">
    <property type="entry name" value="LisH"/>
    <property type="match status" value="1"/>
</dbReference>
<dbReference type="InterPro" id="IPR001680">
    <property type="entry name" value="WD40_rpt"/>
</dbReference>
<dbReference type="Gene3D" id="1.20.960.30">
    <property type="match status" value="1"/>
</dbReference>
<dbReference type="SUPFAM" id="SSF50978">
    <property type="entry name" value="WD40 repeat-like"/>
    <property type="match status" value="1"/>
</dbReference>
<dbReference type="InterPro" id="IPR006594">
    <property type="entry name" value="LisH"/>
</dbReference>
<dbReference type="CDD" id="cd00200">
    <property type="entry name" value="WD40"/>
    <property type="match status" value="1"/>
</dbReference>
<dbReference type="InterPro" id="IPR036322">
    <property type="entry name" value="WD40_repeat_dom_sf"/>
</dbReference>
<feature type="repeat" description="WD" evidence="5">
    <location>
        <begin position="288"/>
        <end position="329"/>
    </location>
</feature>
<sequence>MAITSYDVNNLVWRYLSESGFQHSAFLFRSESLIDEPDSANPIVPDSLITILQKAILYMKLEKIVKVAKRDENNELHSQINELEKHFPTLAEPPPRIPTPRQPISLAVTPEVAQILHGHQLCVFGCSWSPDGTLLATASADGTSIIWTMNNDKPVSRKILGAIPAVLNTDHGITTIDWNSSGTLFATGSFDTFVKIYHSDGNLYASLNGHTHSVFVVRFNPSGKYIVTCSADHTAILWSVHPPQILHVFNHHTDTILDVSWKDNSIFATASADTTIGICNVSGADHFLRGHTGHVTAVAWSNDGEMLASASEDQTVRIWQDNRETLVLSAHKTGVSCIKWLPKSDHFLVSASQDGTVCVWDANQGTLIHLIEGFSKDVISLAVSPCGQYIAFSGVGVTIQVAKALTGEKIAVITGTTPIYEIQWDPSGRYLAICFDDSTVAVLQSAIYLNP</sequence>
<feature type="repeat" description="WD" evidence="5">
    <location>
        <begin position="207"/>
        <end position="248"/>
    </location>
</feature>
<keyword evidence="4" id="KW-0539">Nucleus</keyword>
<dbReference type="RefSeq" id="XP_068360616.1">
    <property type="nucleotide sequence ID" value="XM_068503677.1"/>
</dbReference>
<evidence type="ECO:0000256" key="3">
    <source>
        <dbReference type="ARBA" id="ARBA00022737"/>
    </source>
</evidence>